<accession>A0A5Q0UG89</accession>
<protein>
    <recommendedName>
        <fullName evidence="3">HEPN domain-containing protein</fullName>
    </recommendedName>
</protein>
<evidence type="ECO:0000313" key="2">
    <source>
        <dbReference type="Proteomes" id="UP000377803"/>
    </source>
</evidence>
<dbReference type="Gene3D" id="1.20.120.330">
    <property type="entry name" value="Nucleotidyltransferases domain 2"/>
    <property type="match status" value="1"/>
</dbReference>
<dbReference type="KEGG" id="ncon:LC1Nh_0501"/>
<organism evidence="1 2">
    <name type="scientific">Candidatus Nanohalobium constans</name>
    <dbReference type="NCBI Taxonomy" id="2565781"/>
    <lineage>
        <taxon>Archaea</taxon>
        <taxon>Candidatus Nanohalarchaeota</taxon>
        <taxon>Candidatus Nanohalobia</taxon>
        <taxon>Candidatus Nanohalobiales</taxon>
        <taxon>Candidatus Nanohalobiaceae</taxon>
        <taxon>Candidatus Nanohalobium</taxon>
    </lineage>
</organism>
<dbReference type="RefSeq" id="WP_153550139.1">
    <property type="nucleotide sequence ID" value="NZ_CP040089.1"/>
</dbReference>
<reference evidence="2" key="1">
    <citation type="submission" date="2019-05" db="EMBL/GenBank/DDBJ databases">
        <title>Candidatus Nanohalobium constans, a novel model system to study the DPANN nano-sized archaea: genomic and physiological characterization of a nanoarchaeon co-cultured with its chitinotrophic host.</title>
        <authorList>
            <person name="La Cono V."/>
            <person name="Arcadi E."/>
            <person name="Crisafi F."/>
            <person name="Denaro R."/>
            <person name="La Spada G."/>
            <person name="Messina E."/>
            <person name="Smedile F."/>
            <person name="Toshchakov S.V."/>
            <person name="Shevchenko M.A."/>
            <person name="Golyshin P.N."/>
            <person name="Golyshina O.V."/>
            <person name="Ferrer M."/>
            <person name="Rohde M."/>
            <person name="Mushegian A."/>
            <person name="Sorokin D.Y."/>
            <person name="Giuliano L."/>
            <person name="Yakimov M.M."/>
        </authorList>
    </citation>
    <scope>NUCLEOTIDE SEQUENCE [LARGE SCALE GENOMIC DNA]</scope>
    <source>
        <strain evidence="2">LC1Nh</strain>
    </source>
</reference>
<sequence>MRNFNELLKDDRVEEVSEDYAKQKGLIKRSKARLENQKSRKIDENTAFEILENIYESLREALEAAMAADGYKSNDHVSTIAYAKDELEFNRSIVNRLHRFRKLRNESRYEAREIKVEEAGQIKEFAEEIIPEIEQKIKERN</sequence>
<keyword evidence="2" id="KW-1185">Reference proteome</keyword>
<dbReference type="GeneID" id="42364884"/>
<gene>
    <name evidence="1" type="ORF">LC1Nh_0501</name>
</gene>
<dbReference type="EMBL" id="CP040089">
    <property type="protein sequence ID" value="QGA80401.1"/>
    <property type="molecule type" value="Genomic_DNA"/>
</dbReference>
<evidence type="ECO:0008006" key="3">
    <source>
        <dbReference type="Google" id="ProtNLM"/>
    </source>
</evidence>
<dbReference type="OrthoDB" id="150966at2157"/>
<dbReference type="Proteomes" id="UP000377803">
    <property type="component" value="Chromosome"/>
</dbReference>
<dbReference type="AlphaFoldDB" id="A0A5Q0UG89"/>
<proteinExistence type="predicted"/>
<name>A0A5Q0UG89_9ARCH</name>
<evidence type="ECO:0000313" key="1">
    <source>
        <dbReference type="EMBL" id="QGA80401.1"/>
    </source>
</evidence>